<name>C3Z7U4_BRAFL</name>
<organism>
    <name type="scientific">Branchiostoma floridae</name>
    <name type="common">Florida lancelet</name>
    <name type="synonym">Amphioxus</name>
    <dbReference type="NCBI Taxonomy" id="7739"/>
    <lineage>
        <taxon>Eukaryota</taxon>
        <taxon>Metazoa</taxon>
        <taxon>Chordata</taxon>
        <taxon>Cephalochordata</taxon>
        <taxon>Leptocardii</taxon>
        <taxon>Amphioxiformes</taxon>
        <taxon>Branchiostomatidae</taxon>
        <taxon>Branchiostoma</taxon>
    </lineage>
</organism>
<accession>C3Z7U4</accession>
<evidence type="ECO:0000259" key="1">
    <source>
        <dbReference type="Pfam" id="PF00149"/>
    </source>
</evidence>
<gene>
    <name evidence="2" type="ORF">BRAFLDRAFT_69269</name>
</gene>
<dbReference type="AlphaFoldDB" id="C3Z7U4"/>
<sequence>MPYKAVRQVRSGAQVVEPGSPSHQVDPKVAAALVDLLLDYSELRPEEQVESLDDIEQKDLTDLVEITHPDFAPYDPEPSVDSPGVMDKLKAKVYMNKIRQYLESYAPKPADKQLVWCRDNSENSGYDRPVGNKEEEVVVVPMVITDSPKRQVVALSDCHLVGAKFSQATFDRLLKTMEGFAKDGNLHSLVLLGDMLEMWCHPHDGDAMTDQELVEAWQKDEPCQKFIQSLLLLINKGVHVYYVMGNHDHNVMPWMADKLGLVTRGDKFHLVRGVLVMEVKVDDQLYRVRFEHGHDEDIFNTYGGVAEEDLIGGEPLGYISSRTSSKRDGDPLPILEKKSAATVATYTLLGSQALHLLSSRSRSERAMRVILEHSLGRKMTDDDVVFCRNNQYLNLRKYSRFQLFKRVIDRARINFLSFI</sequence>
<dbReference type="InParanoid" id="C3Z7U4"/>
<dbReference type="EMBL" id="GG666591">
    <property type="protein sequence ID" value="EEN51449.1"/>
    <property type="molecule type" value="Genomic_DNA"/>
</dbReference>
<feature type="domain" description="Calcineurin-like phosphoesterase" evidence="1">
    <location>
        <begin position="152"/>
        <end position="337"/>
    </location>
</feature>
<reference evidence="2" key="1">
    <citation type="journal article" date="2008" name="Nature">
        <title>The amphioxus genome and the evolution of the chordate karyotype.</title>
        <authorList>
            <consortium name="US DOE Joint Genome Institute (JGI-PGF)"/>
            <person name="Putnam N.H."/>
            <person name="Butts T."/>
            <person name="Ferrier D.E.K."/>
            <person name="Furlong R.F."/>
            <person name="Hellsten U."/>
            <person name="Kawashima T."/>
            <person name="Robinson-Rechavi M."/>
            <person name="Shoguchi E."/>
            <person name="Terry A."/>
            <person name="Yu J.-K."/>
            <person name="Benito-Gutierrez E.L."/>
            <person name="Dubchak I."/>
            <person name="Garcia-Fernandez J."/>
            <person name="Gibson-Brown J.J."/>
            <person name="Grigoriev I.V."/>
            <person name="Horton A.C."/>
            <person name="de Jong P.J."/>
            <person name="Jurka J."/>
            <person name="Kapitonov V.V."/>
            <person name="Kohara Y."/>
            <person name="Kuroki Y."/>
            <person name="Lindquist E."/>
            <person name="Lucas S."/>
            <person name="Osoegawa K."/>
            <person name="Pennacchio L.A."/>
            <person name="Salamov A.A."/>
            <person name="Satou Y."/>
            <person name="Sauka-Spengler T."/>
            <person name="Schmutz J."/>
            <person name="Shin-I T."/>
            <person name="Toyoda A."/>
            <person name="Bronner-Fraser M."/>
            <person name="Fujiyama A."/>
            <person name="Holland L.Z."/>
            <person name="Holland P.W.H."/>
            <person name="Satoh N."/>
            <person name="Rokhsar D.S."/>
        </authorList>
    </citation>
    <scope>NUCLEOTIDE SEQUENCE [LARGE SCALE GENOMIC DNA]</scope>
    <source>
        <strain evidence="2">S238N-H82</strain>
        <tissue evidence="2">Testes</tissue>
    </source>
</reference>
<dbReference type="InterPro" id="IPR004843">
    <property type="entry name" value="Calcineurin-like_PHP"/>
</dbReference>
<protein>
    <recommendedName>
        <fullName evidence="1">Calcineurin-like phosphoesterase domain-containing protein</fullName>
    </recommendedName>
</protein>
<proteinExistence type="predicted"/>
<dbReference type="Gene3D" id="3.60.21.10">
    <property type="match status" value="1"/>
</dbReference>
<dbReference type="InterPro" id="IPR029052">
    <property type="entry name" value="Metallo-depent_PP-like"/>
</dbReference>
<evidence type="ECO:0000313" key="2">
    <source>
        <dbReference type="EMBL" id="EEN51449.1"/>
    </source>
</evidence>
<dbReference type="GO" id="GO:0016787">
    <property type="term" value="F:hydrolase activity"/>
    <property type="evidence" value="ECO:0007669"/>
    <property type="project" value="InterPro"/>
</dbReference>
<dbReference type="Pfam" id="PF00149">
    <property type="entry name" value="Metallophos"/>
    <property type="match status" value="1"/>
</dbReference>
<dbReference type="SUPFAM" id="SSF56300">
    <property type="entry name" value="Metallo-dependent phosphatases"/>
    <property type="match status" value="1"/>
</dbReference>